<feature type="region of interest" description="Disordered" evidence="6">
    <location>
        <begin position="345"/>
        <end position="364"/>
    </location>
</feature>
<keyword evidence="4 7" id="KW-1133">Transmembrane helix</keyword>
<feature type="transmembrane region" description="Helical" evidence="7">
    <location>
        <begin position="37"/>
        <end position="55"/>
    </location>
</feature>
<evidence type="ECO:0000256" key="3">
    <source>
        <dbReference type="ARBA" id="ARBA00022692"/>
    </source>
</evidence>
<evidence type="ECO:0000256" key="7">
    <source>
        <dbReference type="SAM" id="Phobius"/>
    </source>
</evidence>
<gene>
    <name evidence="8" type="ordered locus">Thivi_1399</name>
</gene>
<comment type="similarity">
    <text evidence="2">Belongs to the autoinducer-2 exporter (AI-2E) (TC 2.A.86) family.</text>
</comment>
<dbReference type="Proteomes" id="UP000006062">
    <property type="component" value="Chromosome"/>
</dbReference>
<dbReference type="HOGENOM" id="CLU_031275_0_3_6"/>
<dbReference type="STRING" id="765911.Thivi_1399"/>
<feature type="transmembrane region" description="Helical" evidence="7">
    <location>
        <begin position="205"/>
        <end position="233"/>
    </location>
</feature>
<dbReference type="EMBL" id="CP003154">
    <property type="protein sequence ID" value="AFL73407.1"/>
    <property type="molecule type" value="Genomic_DNA"/>
</dbReference>
<evidence type="ECO:0000256" key="6">
    <source>
        <dbReference type="SAM" id="MobiDB-lite"/>
    </source>
</evidence>
<evidence type="ECO:0000256" key="1">
    <source>
        <dbReference type="ARBA" id="ARBA00004141"/>
    </source>
</evidence>
<feature type="compositionally biased region" description="Basic and acidic residues" evidence="6">
    <location>
        <begin position="353"/>
        <end position="364"/>
    </location>
</feature>
<comment type="subcellular location">
    <subcellularLocation>
        <location evidence="1">Membrane</location>
        <topology evidence="1">Multi-pass membrane protein</topology>
    </subcellularLocation>
</comment>
<organism evidence="8 9">
    <name type="scientific">Thiocystis violascens (strain ATCC 17096 / DSM 198 / 6111)</name>
    <name type="common">Chromatium violascens</name>
    <dbReference type="NCBI Taxonomy" id="765911"/>
    <lineage>
        <taxon>Bacteria</taxon>
        <taxon>Pseudomonadati</taxon>
        <taxon>Pseudomonadota</taxon>
        <taxon>Gammaproteobacteria</taxon>
        <taxon>Chromatiales</taxon>
        <taxon>Chromatiaceae</taxon>
        <taxon>Thiocystis</taxon>
    </lineage>
</organism>
<evidence type="ECO:0000256" key="5">
    <source>
        <dbReference type="ARBA" id="ARBA00023136"/>
    </source>
</evidence>
<feature type="transmembrane region" description="Helical" evidence="7">
    <location>
        <begin position="140"/>
        <end position="163"/>
    </location>
</feature>
<sequence length="364" mass="39142">MNALSTFNPPARGLIVAGAFALVVTLLEAAAPLLSPILLAIFIAIIAIPAIDWMRRKGAPKWVALVVVAFVLLDIGSLLALLTTGALEGFRESLPTYQERFMLLSQQFGGWMEGIGVENSTAAVPDLMDPNQVMNAVQRLLSNASGIFATGLLVLLTVIFILLEVPTMPAKLKAAFHLTEAGNARLRRLLDNINRYMRIKVLTSLATAFCVWLLLIFFGVDFAVLWAVLAFFLNFLPVIGNILMMIPAVLLTLVQIDLGTALLVAAGYLIINTAIGNVIEPRIMGKGLGISTLAVFIALLFWGWLFGTVGMFLAVPLTTALIIALDASPHTRPLAILLGPEINESPETLADAETDRPSDSEAVD</sequence>
<accession>I3Y8T9</accession>
<reference evidence="8 9" key="1">
    <citation type="submission" date="2012-06" db="EMBL/GenBank/DDBJ databases">
        <title>Complete sequence of Thiocystis violascens DSM 198.</title>
        <authorList>
            <consortium name="US DOE Joint Genome Institute"/>
            <person name="Lucas S."/>
            <person name="Han J."/>
            <person name="Lapidus A."/>
            <person name="Cheng J.-F."/>
            <person name="Goodwin L."/>
            <person name="Pitluck S."/>
            <person name="Peters L."/>
            <person name="Ovchinnikova G."/>
            <person name="Teshima H."/>
            <person name="Detter J.C."/>
            <person name="Han C."/>
            <person name="Tapia R."/>
            <person name="Land M."/>
            <person name="Hauser L."/>
            <person name="Kyrpides N."/>
            <person name="Ivanova N."/>
            <person name="Pagani I."/>
            <person name="Vogl K."/>
            <person name="Liu Z."/>
            <person name="Frigaard N.-U."/>
            <person name="Bryant D."/>
            <person name="Woyke T."/>
        </authorList>
    </citation>
    <scope>NUCLEOTIDE SEQUENCE [LARGE SCALE GENOMIC DNA]</scope>
    <source>
        <strain evidence="9">ATCC 17096 / DSM 198 / 6111</strain>
    </source>
</reference>
<dbReference type="GO" id="GO:0055085">
    <property type="term" value="P:transmembrane transport"/>
    <property type="evidence" value="ECO:0007669"/>
    <property type="project" value="TreeGrafter"/>
</dbReference>
<feature type="transmembrane region" description="Helical" evidence="7">
    <location>
        <begin position="245"/>
        <end position="271"/>
    </location>
</feature>
<name>I3Y8T9_THIV6</name>
<dbReference type="KEGG" id="tvi:Thivi_1399"/>
<dbReference type="GO" id="GO:0016020">
    <property type="term" value="C:membrane"/>
    <property type="evidence" value="ECO:0007669"/>
    <property type="project" value="UniProtKB-SubCell"/>
</dbReference>
<keyword evidence="3 7" id="KW-0812">Transmembrane</keyword>
<evidence type="ECO:0000313" key="8">
    <source>
        <dbReference type="EMBL" id="AFL73407.1"/>
    </source>
</evidence>
<proteinExistence type="inferred from homology"/>
<evidence type="ECO:0000256" key="4">
    <source>
        <dbReference type="ARBA" id="ARBA00022989"/>
    </source>
</evidence>
<keyword evidence="9" id="KW-1185">Reference proteome</keyword>
<evidence type="ECO:0000256" key="2">
    <source>
        <dbReference type="ARBA" id="ARBA00009773"/>
    </source>
</evidence>
<dbReference type="eggNOG" id="COG0628">
    <property type="taxonomic scope" value="Bacteria"/>
</dbReference>
<dbReference type="RefSeq" id="WP_014777882.1">
    <property type="nucleotide sequence ID" value="NC_018012.1"/>
</dbReference>
<dbReference type="InterPro" id="IPR002549">
    <property type="entry name" value="AI-2E-like"/>
</dbReference>
<feature type="transmembrane region" description="Helical" evidence="7">
    <location>
        <begin position="62"/>
        <end position="87"/>
    </location>
</feature>
<dbReference type="Pfam" id="PF01594">
    <property type="entry name" value="AI-2E_transport"/>
    <property type="match status" value="1"/>
</dbReference>
<keyword evidence="5 7" id="KW-0472">Membrane</keyword>
<dbReference type="OrthoDB" id="9799225at2"/>
<dbReference type="PANTHER" id="PTHR21716:SF64">
    <property type="entry name" value="AI-2 TRANSPORT PROTEIN TQSA"/>
    <property type="match status" value="1"/>
</dbReference>
<evidence type="ECO:0000313" key="9">
    <source>
        <dbReference type="Proteomes" id="UP000006062"/>
    </source>
</evidence>
<protein>
    <submittedName>
        <fullName evidence="8">Putative permease</fullName>
    </submittedName>
</protein>
<dbReference type="AlphaFoldDB" id="I3Y8T9"/>
<dbReference type="PANTHER" id="PTHR21716">
    <property type="entry name" value="TRANSMEMBRANE PROTEIN"/>
    <property type="match status" value="1"/>
</dbReference>